<feature type="domain" description="Signal transduction histidine kinase dimerisation/phosphoacceptor" evidence="4">
    <location>
        <begin position="107"/>
        <end position="152"/>
    </location>
</feature>
<evidence type="ECO:0000313" key="6">
    <source>
        <dbReference type="Proteomes" id="UP000642488"/>
    </source>
</evidence>
<keyword evidence="3" id="KW-0472">Membrane</keyword>
<accession>A0A934MAS0</accession>
<dbReference type="EC" id="2.7.13.3" evidence="2"/>
<evidence type="ECO:0000256" key="3">
    <source>
        <dbReference type="SAM" id="Phobius"/>
    </source>
</evidence>
<dbReference type="CDD" id="cd00082">
    <property type="entry name" value="HisKA"/>
    <property type="match status" value="1"/>
</dbReference>
<evidence type="ECO:0000313" key="5">
    <source>
        <dbReference type="EMBL" id="MBJ3763937.1"/>
    </source>
</evidence>
<keyword evidence="3" id="KW-1133">Transmembrane helix</keyword>
<evidence type="ECO:0000256" key="1">
    <source>
        <dbReference type="ARBA" id="ARBA00000085"/>
    </source>
</evidence>
<dbReference type="Pfam" id="PF00512">
    <property type="entry name" value="HisKA"/>
    <property type="match status" value="1"/>
</dbReference>
<dbReference type="InterPro" id="IPR003661">
    <property type="entry name" value="HisK_dim/P_dom"/>
</dbReference>
<feature type="transmembrane region" description="Helical" evidence="3">
    <location>
        <begin position="68"/>
        <end position="86"/>
    </location>
</feature>
<dbReference type="Gene3D" id="1.10.287.130">
    <property type="match status" value="1"/>
</dbReference>
<keyword evidence="3" id="KW-0812">Transmembrane</keyword>
<keyword evidence="6" id="KW-1185">Reference proteome</keyword>
<reference evidence="5" key="1">
    <citation type="submission" date="2020-12" db="EMBL/GenBank/DDBJ databases">
        <title>Bacterial taxonomy.</title>
        <authorList>
            <person name="Pan X."/>
        </authorList>
    </citation>
    <scope>NUCLEOTIDE SEQUENCE</scope>
    <source>
        <strain evidence="5">KCTC 52957</strain>
    </source>
</reference>
<name>A0A934MAS0_9RHOB</name>
<comment type="caution">
    <text evidence="5">The sequence shown here is derived from an EMBL/GenBank/DDBJ whole genome shotgun (WGS) entry which is preliminary data.</text>
</comment>
<dbReference type="AlphaFoldDB" id="A0A934MAS0"/>
<evidence type="ECO:0000256" key="2">
    <source>
        <dbReference type="ARBA" id="ARBA00012438"/>
    </source>
</evidence>
<protein>
    <recommendedName>
        <fullName evidence="2">histidine kinase</fullName>
        <ecNumber evidence="2">2.7.13.3</ecNumber>
    </recommendedName>
</protein>
<dbReference type="InterPro" id="IPR036097">
    <property type="entry name" value="HisK_dim/P_sf"/>
</dbReference>
<dbReference type="Proteomes" id="UP000642488">
    <property type="component" value="Unassembled WGS sequence"/>
</dbReference>
<comment type="catalytic activity">
    <reaction evidence="1">
        <text>ATP + protein L-histidine = ADP + protein N-phospho-L-histidine.</text>
        <dbReference type="EC" id="2.7.13.3"/>
    </reaction>
</comment>
<feature type="transmembrane region" description="Helical" evidence="3">
    <location>
        <begin position="6"/>
        <end position="37"/>
    </location>
</feature>
<dbReference type="GO" id="GO:0000155">
    <property type="term" value="F:phosphorelay sensor kinase activity"/>
    <property type="evidence" value="ECO:0007669"/>
    <property type="project" value="InterPro"/>
</dbReference>
<gene>
    <name evidence="5" type="ORF">ILP92_14385</name>
</gene>
<dbReference type="SUPFAM" id="SSF47384">
    <property type="entry name" value="Homodimeric domain of signal transducing histidine kinase"/>
    <property type="match status" value="1"/>
</dbReference>
<organism evidence="5 6">
    <name type="scientific">Palleronia pontilimi</name>
    <dbReference type="NCBI Taxonomy" id="1964209"/>
    <lineage>
        <taxon>Bacteria</taxon>
        <taxon>Pseudomonadati</taxon>
        <taxon>Pseudomonadota</taxon>
        <taxon>Alphaproteobacteria</taxon>
        <taxon>Rhodobacterales</taxon>
        <taxon>Roseobacteraceae</taxon>
        <taxon>Palleronia</taxon>
    </lineage>
</organism>
<proteinExistence type="predicted"/>
<dbReference type="EMBL" id="JAEKPD010000015">
    <property type="protein sequence ID" value="MBJ3763937.1"/>
    <property type="molecule type" value="Genomic_DNA"/>
</dbReference>
<dbReference type="RefSeq" id="WP_198917108.1">
    <property type="nucleotide sequence ID" value="NZ_JAEKPD010000015.1"/>
</dbReference>
<sequence length="189" mass="20168">MLAPLMSLALIAAAIVGSGRLFAVCLAAAAIGSLMVLCARTGPLFLSTLAVLWAAGVGWSGFPDVSFAILSALPPLLLAAWALNVADRNRLQMSDQRQHQSERRMRLAHDLRTPLNGVNGAFEMLARRDLDGRAQKYVDLGLASCADLAELIAKSECGDGTAPASPKRNPDQRRKARAFNLKLESSQSV</sequence>
<feature type="transmembrane region" description="Helical" evidence="3">
    <location>
        <begin position="44"/>
        <end position="62"/>
    </location>
</feature>
<evidence type="ECO:0000259" key="4">
    <source>
        <dbReference type="Pfam" id="PF00512"/>
    </source>
</evidence>